<feature type="region of interest" description="Disordered" evidence="1">
    <location>
        <begin position="117"/>
        <end position="163"/>
    </location>
</feature>
<proteinExistence type="predicted"/>
<accession>D2Z833</accession>
<evidence type="ECO:0000313" key="3">
    <source>
        <dbReference type="Proteomes" id="UP000006427"/>
    </source>
</evidence>
<organism evidence="2 3">
    <name type="scientific">Dethiosulfovibrio peptidovorans DSM 11002</name>
    <dbReference type="NCBI Taxonomy" id="469381"/>
    <lineage>
        <taxon>Bacteria</taxon>
        <taxon>Thermotogati</taxon>
        <taxon>Synergistota</taxon>
        <taxon>Synergistia</taxon>
        <taxon>Synergistales</taxon>
        <taxon>Dethiosulfovibrionaceae</taxon>
        <taxon>Dethiosulfovibrio</taxon>
    </lineage>
</organism>
<keyword evidence="3" id="KW-1185">Reference proteome</keyword>
<name>D2Z833_9BACT</name>
<sequence>MFYTISEVMIVTLDQVLNPTIPSLYPLNDVGKARRLDRKDRDGKSAKAYDRQERKEILRQIEDKISSMESSLRIQGNGYVSSVSRRYMADSEGNRYVVGAKISLDPPKHLMQALNMTSEGSPSTDINDEATNGKLEPSELHPVEKEDETDNPHGEAYSKSMKVEREMAKRDALKAYTYTNPLLSIYRGEILSLAA</sequence>
<dbReference type="STRING" id="469381.Dpep_1604"/>
<gene>
    <name evidence="2" type="ORF">Dpep_1604</name>
</gene>
<dbReference type="EMBL" id="ABTR02000001">
    <property type="protein sequence ID" value="EFC91630.1"/>
    <property type="molecule type" value="Genomic_DNA"/>
</dbReference>
<evidence type="ECO:0000313" key="2">
    <source>
        <dbReference type="EMBL" id="EFC91630.1"/>
    </source>
</evidence>
<reference evidence="2 3" key="1">
    <citation type="journal article" date="2010" name="Stand. Genomic Sci.">
        <title>Permanent draft genome sequence of Dethiosulfovibrio peptidovorans type strain (SEBR 4207).</title>
        <authorList>
            <person name="Labutti K."/>
            <person name="Mayilraj S."/>
            <person name="Clum A."/>
            <person name="Lucas S."/>
            <person name="Glavina Del Rio T."/>
            <person name="Nolan M."/>
            <person name="Tice H."/>
            <person name="Cheng J.F."/>
            <person name="Pitluck S."/>
            <person name="Liolios K."/>
            <person name="Ivanova N."/>
            <person name="Mavromatis K."/>
            <person name="Mikhailova N."/>
            <person name="Pati A."/>
            <person name="Goodwin L."/>
            <person name="Chen A."/>
            <person name="Palaniappan K."/>
            <person name="Land M."/>
            <person name="Hauser L."/>
            <person name="Chang Y.J."/>
            <person name="Jeffries C.D."/>
            <person name="Rohde M."/>
            <person name="Spring S."/>
            <person name="Goker M."/>
            <person name="Woyke T."/>
            <person name="Bristow J."/>
            <person name="Eisen J.A."/>
            <person name="Markowitz V."/>
            <person name="Hugenholtz P."/>
            <person name="Kyrpides N.C."/>
            <person name="Klenk H.P."/>
            <person name="Lapidus A."/>
        </authorList>
    </citation>
    <scope>NUCLEOTIDE SEQUENCE [LARGE SCALE GENOMIC DNA]</scope>
    <source>
        <strain evidence="2 3">DSM 11002</strain>
    </source>
</reference>
<dbReference type="Proteomes" id="UP000006427">
    <property type="component" value="Unassembled WGS sequence"/>
</dbReference>
<evidence type="ECO:0000256" key="1">
    <source>
        <dbReference type="SAM" id="MobiDB-lite"/>
    </source>
</evidence>
<dbReference type="PaxDb" id="469381-Dpep_1604"/>
<dbReference type="AlphaFoldDB" id="D2Z833"/>
<protein>
    <submittedName>
        <fullName evidence="2">Uncharacterized protein</fullName>
    </submittedName>
</protein>
<comment type="caution">
    <text evidence="2">The sequence shown here is derived from an EMBL/GenBank/DDBJ whole genome shotgun (WGS) entry which is preliminary data.</text>
</comment>